<evidence type="ECO:0000313" key="3">
    <source>
        <dbReference type="Proteomes" id="UP001363010"/>
    </source>
</evidence>
<evidence type="ECO:0000313" key="2">
    <source>
        <dbReference type="EMBL" id="MEJ8823966.1"/>
    </source>
</evidence>
<accession>A0ABU8W1P6</accession>
<organism evidence="2 3">
    <name type="scientific">Variovorax humicola</name>
    <dbReference type="NCBI Taxonomy" id="1769758"/>
    <lineage>
        <taxon>Bacteria</taxon>
        <taxon>Pseudomonadati</taxon>
        <taxon>Pseudomonadota</taxon>
        <taxon>Betaproteobacteria</taxon>
        <taxon>Burkholderiales</taxon>
        <taxon>Comamonadaceae</taxon>
        <taxon>Variovorax</taxon>
    </lineage>
</organism>
<dbReference type="InterPro" id="IPR048303">
    <property type="entry name" value="Tla3_C"/>
</dbReference>
<keyword evidence="3" id="KW-1185">Reference proteome</keyword>
<gene>
    <name evidence="2" type="ORF">WKW80_18370</name>
</gene>
<reference evidence="2 3" key="1">
    <citation type="submission" date="2024-03" db="EMBL/GenBank/DDBJ databases">
        <title>Novel species of the genus Variovorax.</title>
        <authorList>
            <person name="Liu Q."/>
            <person name="Xin Y.-H."/>
        </authorList>
    </citation>
    <scope>NUCLEOTIDE SEQUENCE [LARGE SCALE GENOMIC DNA]</scope>
    <source>
        <strain evidence="2 3">KACC 18501</strain>
    </source>
</reference>
<protein>
    <recommendedName>
        <fullName evidence="1">Type VI lipase adapter protein Tla3 C-terminal domain-containing protein</fullName>
    </recommendedName>
</protein>
<dbReference type="Proteomes" id="UP001363010">
    <property type="component" value="Unassembled WGS sequence"/>
</dbReference>
<feature type="domain" description="Type VI lipase adapter protein Tla3 C-terminal" evidence="1">
    <location>
        <begin position="40"/>
        <end position="116"/>
    </location>
</feature>
<name>A0ABU8W1P6_9BURK</name>
<evidence type="ECO:0000259" key="1">
    <source>
        <dbReference type="Pfam" id="PF20995"/>
    </source>
</evidence>
<proteinExistence type="predicted"/>
<dbReference type="Pfam" id="PF20995">
    <property type="entry name" value="Tla3_C"/>
    <property type="match status" value="1"/>
</dbReference>
<sequence>MERPRSLALLQSAILVSDVPRRQLEAIEACHFDLDLSLRYHAKLSAGPGLARSASQCRQLFNVKVGCDLCERLGDTGAASALWVLGLTSLAAWETGANALVINTRRNDGATVLALQPMTAAYRALFKKRPCEAICRALPAT</sequence>
<dbReference type="RefSeq" id="WP_340365003.1">
    <property type="nucleotide sequence ID" value="NZ_JBBKZV010000011.1"/>
</dbReference>
<dbReference type="EMBL" id="JBBKZV010000011">
    <property type="protein sequence ID" value="MEJ8823966.1"/>
    <property type="molecule type" value="Genomic_DNA"/>
</dbReference>
<comment type="caution">
    <text evidence="2">The sequence shown here is derived from an EMBL/GenBank/DDBJ whole genome shotgun (WGS) entry which is preliminary data.</text>
</comment>